<comment type="catalytic activity">
    <reaction evidence="10 11">
        <text>tRNA(Gly) + glycine + ATP = glycyl-tRNA(Gly) + AMP + diphosphate</text>
        <dbReference type="Rhea" id="RHEA:16013"/>
        <dbReference type="Rhea" id="RHEA-COMP:9664"/>
        <dbReference type="Rhea" id="RHEA-COMP:9683"/>
        <dbReference type="ChEBI" id="CHEBI:30616"/>
        <dbReference type="ChEBI" id="CHEBI:33019"/>
        <dbReference type="ChEBI" id="CHEBI:57305"/>
        <dbReference type="ChEBI" id="CHEBI:78442"/>
        <dbReference type="ChEBI" id="CHEBI:78522"/>
        <dbReference type="ChEBI" id="CHEBI:456215"/>
        <dbReference type="EC" id="6.1.1.14"/>
    </reaction>
</comment>
<dbReference type="Pfam" id="PF05746">
    <property type="entry name" value="DALR_1"/>
    <property type="match status" value="1"/>
</dbReference>
<dbReference type="PROSITE" id="PS50861">
    <property type="entry name" value="AA_TRNA_LIGASE_II_GLYAB"/>
    <property type="match status" value="1"/>
</dbReference>
<dbReference type="PANTHER" id="PTHR30075:SF2">
    <property type="entry name" value="GLYCINE--TRNA LIGASE, CHLOROPLASTIC_MITOCHONDRIAL 2"/>
    <property type="match status" value="1"/>
</dbReference>
<dbReference type="GO" id="GO:0005829">
    <property type="term" value="C:cytosol"/>
    <property type="evidence" value="ECO:0007669"/>
    <property type="project" value="TreeGrafter"/>
</dbReference>
<accession>A0A0K6ISI1</accession>
<feature type="domain" description="DALR anticodon binding" evidence="12">
    <location>
        <begin position="595"/>
        <end position="698"/>
    </location>
</feature>
<dbReference type="RefSeq" id="WP_055422960.1">
    <property type="nucleotide sequence ID" value="NZ_CYHH01000002.1"/>
</dbReference>
<organism evidence="13 14">
    <name type="scientific">Tepidiphilus thermophilus</name>
    <dbReference type="NCBI Taxonomy" id="876478"/>
    <lineage>
        <taxon>Bacteria</taxon>
        <taxon>Pseudomonadati</taxon>
        <taxon>Pseudomonadota</taxon>
        <taxon>Hydrogenophilia</taxon>
        <taxon>Hydrogenophilales</taxon>
        <taxon>Hydrogenophilaceae</taxon>
        <taxon>Tepidiphilus</taxon>
    </lineage>
</organism>
<keyword evidence="14" id="KW-1185">Reference proteome</keyword>
<evidence type="ECO:0000256" key="3">
    <source>
        <dbReference type="ARBA" id="ARBA00011209"/>
    </source>
</evidence>
<evidence type="ECO:0000256" key="5">
    <source>
        <dbReference type="ARBA" id="ARBA00022598"/>
    </source>
</evidence>
<dbReference type="HAMAP" id="MF_00255">
    <property type="entry name" value="Gly_tRNA_synth_beta"/>
    <property type="match status" value="1"/>
</dbReference>
<evidence type="ECO:0000259" key="12">
    <source>
        <dbReference type="SMART" id="SM00836"/>
    </source>
</evidence>
<keyword evidence="4 11" id="KW-0963">Cytoplasm</keyword>
<keyword evidence="9 11" id="KW-0030">Aminoacyl-tRNA synthetase</keyword>
<dbReference type="InterPro" id="IPR009080">
    <property type="entry name" value="tRNAsynth_Ia_anticodon-bd"/>
</dbReference>
<keyword evidence="6 11" id="KW-0547">Nucleotide-binding</keyword>
<evidence type="ECO:0000256" key="8">
    <source>
        <dbReference type="ARBA" id="ARBA00022917"/>
    </source>
</evidence>
<keyword evidence="5 11" id="KW-0436">Ligase</keyword>
<proteinExistence type="inferred from homology"/>
<evidence type="ECO:0000313" key="14">
    <source>
        <dbReference type="Proteomes" id="UP000182108"/>
    </source>
</evidence>
<reference evidence="14" key="1">
    <citation type="submission" date="2015-08" db="EMBL/GenBank/DDBJ databases">
        <authorList>
            <person name="Babu N.S."/>
            <person name="Beckwith C.J."/>
            <person name="Beseler K.G."/>
            <person name="Brison A."/>
            <person name="Carone J.V."/>
            <person name="Caskin T.P."/>
            <person name="Diamond M."/>
            <person name="Durham M.E."/>
            <person name="Foxe J.M."/>
            <person name="Go M."/>
            <person name="Henderson B.A."/>
            <person name="Jones I.B."/>
            <person name="McGettigan J.A."/>
            <person name="Micheletti S.J."/>
            <person name="Nasrallah M.E."/>
            <person name="Ortiz D."/>
            <person name="Piller C.R."/>
            <person name="Privatt S.R."/>
            <person name="Schneider S.L."/>
            <person name="Sharp S."/>
            <person name="Smith T.C."/>
            <person name="Stanton J.D."/>
            <person name="Ullery H.E."/>
            <person name="Wilson R.J."/>
            <person name="Serrano M.G."/>
            <person name="Buck G."/>
            <person name="Lee V."/>
            <person name="Wang Y."/>
            <person name="Carvalho R."/>
            <person name="Voegtly L."/>
            <person name="Shi R."/>
            <person name="Duckworth R."/>
            <person name="Johnson A."/>
            <person name="Loviza R."/>
            <person name="Walstead R."/>
            <person name="Shah Z."/>
            <person name="Kiflezghi M."/>
            <person name="Wade K."/>
            <person name="Ball S.L."/>
            <person name="Bradley K.W."/>
            <person name="Asai D.J."/>
            <person name="Bowman C.A."/>
            <person name="Russell D.A."/>
            <person name="Pope W.H."/>
            <person name="Jacobs-Sera D."/>
            <person name="Hendrix R.W."/>
            <person name="Hatfull G.F."/>
        </authorList>
    </citation>
    <scope>NUCLEOTIDE SEQUENCE [LARGE SCALE GENOMIC DNA]</scope>
    <source>
        <strain evidence="14">JCM 19170</strain>
    </source>
</reference>
<dbReference type="PRINTS" id="PR01045">
    <property type="entry name" value="TRNASYNTHGB"/>
</dbReference>
<dbReference type="Gene3D" id="1.10.730.10">
    <property type="entry name" value="Isoleucyl-tRNA Synthetase, Domain 1"/>
    <property type="match status" value="1"/>
</dbReference>
<dbReference type="GO" id="GO:0004820">
    <property type="term" value="F:glycine-tRNA ligase activity"/>
    <property type="evidence" value="ECO:0007669"/>
    <property type="project" value="UniProtKB-UniRule"/>
</dbReference>
<dbReference type="EC" id="6.1.1.14" evidence="11"/>
<dbReference type="OrthoDB" id="9775440at2"/>
<protein>
    <recommendedName>
        <fullName evidence="11">Glycine--tRNA ligase beta subunit</fullName>
        <ecNumber evidence="11">6.1.1.14</ecNumber>
    </recommendedName>
    <alternativeName>
        <fullName evidence="11">Glycyl-tRNA synthetase beta subunit</fullName>
        <shortName evidence="11">GlyRS</shortName>
    </alternativeName>
</protein>
<dbReference type="NCBIfam" id="TIGR00211">
    <property type="entry name" value="glyS"/>
    <property type="match status" value="1"/>
</dbReference>
<evidence type="ECO:0000256" key="4">
    <source>
        <dbReference type="ARBA" id="ARBA00022490"/>
    </source>
</evidence>
<dbReference type="PANTHER" id="PTHR30075">
    <property type="entry name" value="GLYCYL-TRNA SYNTHETASE"/>
    <property type="match status" value="1"/>
</dbReference>
<sequence>MSERETLLVELVTEELPPKALPRLGEAFGRGVLERLQARRLVDADAPWRWFASPRRLAVQVSGVRERAPDQAKEERLMPVAVAFDAAGKPTAALEKRLAAKGLTLQNAKLERRIEGKQEMLYLHTVEAGARLDEALAVLVAEAIRALPIPKLMRWGSGEAQFVRPVHRLVLLHGARVVPGRVLDLDSGRETLGHRFMSRGAIELAHAEAYEPTLRAEGKVIADFAERRAEIERQLQEKAAAEGDVLGEHAALLDEVTALVEHPTVYVGRFEEEFLAVPPECLILTMQANQKYFPLFDAQGRLTNRFLIVSNMHLPEPKSRNIVEGNQRVVRPRLADARFFYEQDRKERLESRLPRLDAIVYHNRIGTLGERVARLESLSGWLAERLAADVALARRAARLAKCDLVTQMVGEFPELQGVMGRYYALADGEPEAVAEAIEDHYKPRFAGDTLPRRLTGKIVALAERLDALAGLFAIGEIPTGEKDPYGLRRAALGVLRIAVETPLPLELDAAIERALAEQPPAVRAQAPADTVEKLRRFFDERLRHWLREAGHALDAIDAVLALRPGRIDTVPARLEAVAAFLEAPEAPTLAAANKRIANLLRKAGEEGAAHVDVALFAEPEEKALFEKMHAVAPYVASHLENEAYAQALSTLVALAAPVDAFFDRVMVLCDEPLLRANRLALLRELWRLMNQVADLSVLAREAGA</sequence>
<dbReference type="SMART" id="SM00836">
    <property type="entry name" value="DALR_1"/>
    <property type="match status" value="1"/>
</dbReference>
<name>A0A0K6ISI1_9PROT</name>
<keyword evidence="8 11" id="KW-0648">Protein biosynthesis</keyword>
<evidence type="ECO:0000256" key="6">
    <source>
        <dbReference type="ARBA" id="ARBA00022741"/>
    </source>
</evidence>
<dbReference type="SUPFAM" id="SSF47323">
    <property type="entry name" value="Anticodon-binding domain of a subclass of class I aminoacyl-tRNA synthetases"/>
    <property type="match status" value="1"/>
</dbReference>
<dbReference type="InterPro" id="IPR006194">
    <property type="entry name" value="Gly-tRNA-synth_heterodimer"/>
</dbReference>
<evidence type="ECO:0000256" key="1">
    <source>
        <dbReference type="ARBA" id="ARBA00004496"/>
    </source>
</evidence>
<comment type="similarity">
    <text evidence="2 11">Belongs to the class-II aminoacyl-tRNA synthetase family.</text>
</comment>
<dbReference type="GO" id="GO:0006426">
    <property type="term" value="P:glycyl-tRNA aminoacylation"/>
    <property type="evidence" value="ECO:0007669"/>
    <property type="project" value="UniProtKB-UniRule"/>
</dbReference>
<dbReference type="GO" id="GO:0005524">
    <property type="term" value="F:ATP binding"/>
    <property type="evidence" value="ECO:0007669"/>
    <property type="project" value="UniProtKB-UniRule"/>
</dbReference>
<dbReference type="SUPFAM" id="SSF109604">
    <property type="entry name" value="HD-domain/PDEase-like"/>
    <property type="match status" value="1"/>
</dbReference>
<evidence type="ECO:0000313" key="13">
    <source>
        <dbReference type="EMBL" id="CUB06034.1"/>
    </source>
</evidence>
<evidence type="ECO:0000256" key="9">
    <source>
        <dbReference type="ARBA" id="ARBA00023146"/>
    </source>
</evidence>
<evidence type="ECO:0000256" key="7">
    <source>
        <dbReference type="ARBA" id="ARBA00022840"/>
    </source>
</evidence>
<dbReference type="AlphaFoldDB" id="A0A0K6ISI1"/>
<comment type="subunit">
    <text evidence="3 11">Tetramer of two alpha and two beta subunits.</text>
</comment>
<dbReference type="Proteomes" id="UP000182108">
    <property type="component" value="Unassembled WGS sequence"/>
</dbReference>
<dbReference type="InterPro" id="IPR015944">
    <property type="entry name" value="Gly-tRNA-synth_bsu"/>
</dbReference>
<evidence type="ECO:0000256" key="10">
    <source>
        <dbReference type="ARBA" id="ARBA00047937"/>
    </source>
</evidence>
<dbReference type="Pfam" id="PF02092">
    <property type="entry name" value="tRNA_synt_2f"/>
    <property type="match status" value="1"/>
</dbReference>
<dbReference type="GO" id="GO:0004814">
    <property type="term" value="F:arginine-tRNA ligase activity"/>
    <property type="evidence" value="ECO:0007669"/>
    <property type="project" value="InterPro"/>
</dbReference>
<dbReference type="EMBL" id="CYHH01000002">
    <property type="protein sequence ID" value="CUB06034.1"/>
    <property type="molecule type" value="Genomic_DNA"/>
</dbReference>
<keyword evidence="7 11" id="KW-0067">ATP-binding</keyword>
<evidence type="ECO:0000256" key="11">
    <source>
        <dbReference type="HAMAP-Rule" id="MF_00255"/>
    </source>
</evidence>
<gene>
    <name evidence="11" type="primary">glyS</name>
    <name evidence="13" type="ORF">Ga0061068_102255</name>
</gene>
<dbReference type="GO" id="GO:0006420">
    <property type="term" value="P:arginyl-tRNA aminoacylation"/>
    <property type="evidence" value="ECO:0007669"/>
    <property type="project" value="InterPro"/>
</dbReference>
<evidence type="ECO:0000256" key="2">
    <source>
        <dbReference type="ARBA" id="ARBA00008226"/>
    </source>
</evidence>
<comment type="subcellular location">
    <subcellularLocation>
        <location evidence="1 11">Cytoplasm</location>
    </subcellularLocation>
</comment>
<dbReference type="InterPro" id="IPR008909">
    <property type="entry name" value="DALR_anticod-bd"/>
</dbReference>